<organism evidence="3 4">
    <name type="scientific">Rhizoctonia solani</name>
    <dbReference type="NCBI Taxonomy" id="456999"/>
    <lineage>
        <taxon>Eukaryota</taxon>
        <taxon>Fungi</taxon>
        <taxon>Dikarya</taxon>
        <taxon>Basidiomycota</taxon>
        <taxon>Agaricomycotina</taxon>
        <taxon>Agaricomycetes</taxon>
        <taxon>Cantharellales</taxon>
        <taxon>Ceratobasidiaceae</taxon>
        <taxon>Rhizoctonia</taxon>
    </lineage>
</organism>
<dbReference type="SUPFAM" id="SSF50370">
    <property type="entry name" value="Ricin B-like lectins"/>
    <property type="match status" value="1"/>
</dbReference>
<comment type="caution">
    <text evidence="3">The sequence shown here is derived from an EMBL/GenBank/DDBJ whole genome shotgun (WGS) entry which is preliminary data.</text>
</comment>
<dbReference type="AlphaFoldDB" id="A0A8H3AUN4"/>
<keyword evidence="1" id="KW-0175">Coiled coil</keyword>
<gene>
    <name evidence="3" type="ORF">RDB_LOCUS29107</name>
</gene>
<name>A0A8H3AUN4_9AGAM</name>
<evidence type="ECO:0000256" key="2">
    <source>
        <dbReference type="SAM" id="MobiDB-lite"/>
    </source>
</evidence>
<feature type="compositionally biased region" description="Polar residues" evidence="2">
    <location>
        <begin position="286"/>
        <end position="301"/>
    </location>
</feature>
<evidence type="ECO:0000313" key="4">
    <source>
        <dbReference type="Proteomes" id="UP000663850"/>
    </source>
</evidence>
<evidence type="ECO:0008006" key="5">
    <source>
        <dbReference type="Google" id="ProtNLM"/>
    </source>
</evidence>
<feature type="coiled-coil region" evidence="1">
    <location>
        <begin position="177"/>
        <end position="253"/>
    </location>
</feature>
<dbReference type="InterPro" id="IPR035992">
    <property type="entry name" value="Ricin_B-like_lectins"/>
</dbReference>
<feature type="region of interest" description="Disordered" evidence="2">
    <location>
        <begin position="286"/>
        <end position="312"/>
    </location>
</feature>
<dbReference type="EMBL" id="CAJMWZ010001719">
    <property type="protein sequence ID" value="CAE6440715.1"/>
    <property type="molecule type" value="Genomic_DNA"/>
</dbReference>
<sequence>MGQQISASFLPNDSIEPGTYRIIHDETGKALRIHEDDQMLMTWDGQAQGSNPHEGIKDHWFLLRSGDGYVFKHRQRGTYIGISFKSDPLYPVLATPSPTTWVIFTKGGSSNSECVIATDKAPWRVVSLHSGSNSSGANDDRLRLTRLYEYNDERWRLERIGDATGEAEETRLLRQQLKVAKTELVEKQAKLKIVEGKLAVNMRELTKVLGELCRKTGELEEQREALDQAMQELSTAKEEISEHNTANDEMERSISERDEIIHTKNAEFAEKDRIIAQLEEMVRSSNEQQDGMNSYPSQHQGTHADILSPSPEPTLEAIHRTRQSQSHSPTTELKAMLADLGWESD</sequence>
<dbReference type="Proteomes" id="UP000663850">
    <property type="component" value="Unassembled WGS sequence"/>
</dbReference>
<evidence type="ECO:0000313" key="3">
    <source>
        <dbReference type="EMBL" id="CAE6440715.1"/>
    </source>
</evidence>
<accession>A0A8H3AUN4</accession>
<protein>
    <recommendedName>
        <fullName evidence="5">Ricin B lectin domain-containing protein</fullName>
    </recommendedName>
</protein>
<evidence type="ECO:0000256" key="1">
    <source>
        <dbReference type="SAM" id="Coils"/>
    </source>
</evidence>
<dbReference type="Gene3D" id="2.80.10.50">
    <property type="match status" value="1"/>
</dbReference>
<reference evidence="3" key="1">
    <citation type="submission" date="2021-01" db="EMBL/GenBank/DDBJ databases">
        <authorList>
            <person name="Kaushik A."/>
        </authorList>
    </citation>
    <scope>NUCLEOTIDE SEQUENCE</scope>
    <source>
        <strain evidence="3">Type strain: AG8-Rh-89/</strain>
    </source>
</reference>
<proteinExistence type="predicted"/>